<evidence type="ECO:0000256" key="1">
    <source>
        <dbReference type="ARBA" id="ARBA00022801"/>
    </source>
</evidence>
<organism evidence="3 4">
    <name type="scientific">Paractinoplanes hotanensis</name>
    <dbReference type="NCBI Taxonomy" id="2906497"/>
    <lineage>
        <taxon>Bacteria</taxon>
        <taxon>Bacillati</taxon>
        <taxon>Actinomycetota</taxon>
        <taxon>Actinomycetes</taxon>
        <taxon>Micromonosporales</taxon>
        <taxon>Micromonosporaceae</taxon>
        <taxon>Paractinoplanes</taxon>
    </lineage>
</organism>
<dbReference type="InterPro" id="IPR001932">
    <property type="entry name" value="PPM-type_phosphatase-like_dom"/>
</dbReference>
<dbReference type="InterPro" id="IPR029016">
    <property type="entry name" value="GAF-like_dom_sf"/>
</dbReference>
<dbReference type="PANTHER" id="PTHR43156:SF2">
    <property type="entry name" value="STAGE II SPORULATION PROTEIN E"/>
    <property type="match status" value="1"/>
</dbReference>
<dbReference type="Pfam" id="PF07228">
    <property type="entry name" value="SpoIIE"/>
    <property type="match status" value="1"/>
</dbReference>
<keyword evidence="1" id="KW-0378">Hydrolase</keyword>
<dbReference type="RefSeq" id="WP_251802555.1">
    <property type="nucleotide sequence ID" value="NZ_JAMQOL010000052.1"/>
</dbReference>
<dbReference type="SUPFAM" id="SSF81606">
    <property type="entry name" value="PP2C-like"/>
    <property type="match status" value="1"/>
</dbReference>
<dbReference type="PROSITE" id="PS51746">
    <property type="entry name" value="PPM_2"/>
    <property type="match status" value="1"/>
</dbReference>
<evidence type="ECO:0000313" key="3">
    <source>
        <dbReference type="EMBL" id="MCM4082823.1"/>
    </source>
</evidence>
<name>A0ABT0Y9V0_9ACTN</name>
<protein>
    <submittedName>
        <fullName evidence="3">Serine/threonine-protein phosphatase</fullName>
    </submittedName>
</protein>
<evidence type="ECO:0000259" key="2">
    <source>
        <dbReference type="PROSITE" id="PS51746"/>
    </source>
</evidence>
<dbReference type="EMBL" id="JAMQOL010000052">
    <property type="protein sequence ID" value="MCM4082823.1"/>
    <property type="molecule type" value="Genomic_DNA"/>
</dbReference>
<gene>
    <name evidence="3" type="ORF">LXN57_35225</name>
</gene>
<dbReference type="Gene3D" id="3.30.450.40">
    <property type="match status" value="1"/>
</dbReference>
<accession>A0ABT0Y9V0</accession>
<dbReference type="SUPFAM" id="SSF55781">
    <property type="entry name" value="GAF domain-like"/>
    <property type="match status" value="1"/>
</dbReference>
<keyword evidence="4" id="KW-1185">Reference proteome</keyword>
<sequence length="407" mass="43825">MMTERNPVLLEPTVQSDAALRRSRLLLHASEALAATSTTADVLATVPALLRDALSATHAAVVLDGITPSPRGGAARAVSDTLTGTAIRDRRSQYHESPMDLMIVYPGLAEALDELGWQAAVCAPLPDQAGAVLIAWDEPQTFSVFDRAVIATLALYIGQALDRAVKHDARAAVTETLQRAMLSQLPDVEDYDLAAYYRAAAAQRVGGDWYDVIPGSDDRLALVIGDVVGHDTAAAAKMGQLRNMLRAYLVDRREPPSAVLRRLDAANHALGEPTMATAVVAFIDRAPNGGHRLRWSNAGHPPPVVIQPDGQVRPLTGNDMLLGARLGTPRHTYTVPLPAGSTVLLHTDGLVENRAHNIDEGFARLYRRLCIRNFGMPRDLLARLAAEMPGDRADDIAMLAVRIPGRL</sequence>
<feature type="domain" description="PPM-type phosphatase" evidence="2">
    <location>
        <begin position="193"/>
        <end position="403"/>
    </location>
</feature>
<evidence type="ECO:0000313" key="4">
    <source>
        <dbReference type="Proteomes" id="UP001523216"/>
    </source>
</evidence>
<dbReference type="PANTHER" id="PTHR43156">
    <property type="entry name" value="STAGE II SPORULATION PROTEIN E-RELATED"/>
    <property type="match status" value="1"/>
</dbReference>
<dbReference type="InterPro" id="IPR036457">
    <property type="entry name" value="PPM-type-like_dom_sf"/>
</dbReference>
<dbReference type="Gene3D" id="3.60.40.10">
    <property type="entry name" value="PPM-type phosphatase domain"/>
    <property type="match status" value="1"/>
</dbReference>
<comment type="caution">
    <text evidence="3">The sequence shown here is derived from an EMBL/GenBank/DDBJ whole genome shotgun (WGS) entry which is preliminary data.</text>
</comment>
<dbReference type="SMART" id="SM00331">
    <property type="entry name" value="PP2C_SIG"/>
    <property type="match status" value="1"/>
</dbReference>
<dbReference type="InterPro" id="IPR052016">
    <property type="entry name" value="Bact_Sigma-Reg"/>
</dbReference>
<reference evidence="3 4" key="1">
    <citation type="submission" date="2022-06" db="EMBL/GenBank/DDBJ databases">
        <title>Actinoplanes abujensis sp. nov., isolated from Nigerian arid soil.</title>
        <authorList>
            <person name="Ding P."/>
        </authorList>
    </citation>
    <scope>NUCLEOTIDE SEQUENCE [LARGE SCALE GENOMIC DNA]</scope>
    <source>
        <strain evidence="4">TRM88002</strain>
    </source>
</reference>
<proteinExistence type="predicted"/>
<dbReference type="Proteomes" id="UP001523216">
    <property type="component" value="Unassembled WGS sequence"/>
</dbReference>